<dbReference type="PANTHER" id="PTHR33083">
    <property type="entry name" value="EXPRESSED PROTEIN"/>
    <property type="match status" value="1"/>
</dbReference>
<dbReference type="OMA" id="DHRHAPT"/>
<feature type="region of interest" description="Disordered" evidence="2">
    <location>
        <begin position="121"/>
        <end position="161"/>
    </location>
</feature>
<comment type="similarity">
    <text evidence="1">Belongs to the senescence regulator S40 family.</text>
</comment>
<gene>
    <name evidence="3" type="ORF">NYM_LOCUS27868</name>
</gene>
<dbReference type="AlphaFoldDB" id="A0A5K1GW67"/>
<sequence>MAGEIPRNSRISSAIRFLGLLKQPDSDSSALELDERDVVWSADFSYPSGVRRSSRLSPTPKNGINSAAASPSPPSSGGRRRVHAFQQEKSGLSAALEGENRSFVQRKAALDPLLSVSRNIPSPLPVPLSRSGSGSENFSGASGGSSGNYHQSAPVNVPAWPRTKRGSVNVQIFVDDEDEAEDEMLPPHLLVERASARSHVTTFSVFEGVGRTLKGRDLRRVRNAVFHKTGFLE</sequence>
<dbReference type="InterPro" id="IPR007608">
    <property type="entry name" value="Senescence_reg_S40"/>
</dbReference>
<dbReference type="GO" id="GO:0010150">
    <property type="term" value="P:leaf senescence"/>
    <property type="evidence" value="ECO:0007669"/>
    <property type="project" value="UniProtKB-ARBA"/>
</dbReference>
<evidence type="ECO:0008006" key="4">
    <source>
        <dbReference type="Google" id="ProtNLM"/>
    </source>
</evidence>
<evidence type="ECO:0000256" key="1">
    <source>
        <dbReference type="ARBA" id="ARBA00034773"/>
    </source>
</evidence>
<organism evidence="3">
    <name type="scientific">Nymphaea colorata</name>
    <name type="common">pocket water lily</name>
    <dbReference type="NCBI Taxonomy" id="210225"/>
    <lineage>
        <taxon>Eukaryota</taxon>
        <taxon>Viridiplantae</taxon>
        <taxon>Streptophyta</taxon>
        <taxon>Embryophyta</taxon>
        <taxon>Tracheophyta</taxon>
        <taxon>Spermatophyta</taxon>
        <taxon>Magnoliopsida</taxon>
        <taxon>Nymphaeales</taxon>
        <taxon>Nymphaeaceae</taxon>
        <taxon>Nymphaea</taxon>
    </lineage>
</organism>
<feature type="region of interest" description="Disordered" evidence="2">
    <location>
        <begin position="48"/>
        <end position="83"/>
    </location>
</feature>
<evidence type="ECO:0000313" key="3">
    <source>
        <dbReference type="EMBL" id="VVW79555.1"/>
    </source>
</evidence>
<protein>
    <recommendedName>
        <fullName evidence="4">Senescence regulator S40</fullName>
    </recommendedName>
</protein>
<dbReference type="Pfam" id="PF04520">
    <property type="entry name" value="Senescence_reg"/>
    <property type="match status" value="1"/>
</dbReference>
<dbReference type="PANTHER" id="PTHR33083:SF123">
    <property type="entry name" value="EXPRESSED PROTEIN"/>
    <property type="match status" value="1"/>
</dbReference>
<reference evidence="3" key="1">
    <citation type="submission" date="2019-09" db="EMBL/GenBank/DDBJ databases">
        <authorList>
            <person name="Zhang L."/>
        </authorList>
    </citation>
    <scope>NUCLEOTIDE SEQUENCE</scope>
</reference>
<feature type="compositionally biased region" description="Polar residues" evidence="2">
    <location>
        <begin position="55"/>
        <end position="65"/>
    </location>
</feature>
<dbReference type="EMBL" id="LR721787">
    <property type="protein sequence ID" value="VVW79555.1"/>
    <property type="molecule type" value="Genomic_DNA"/>
</dbReference>
<dbReference type="OrthoDB" id="1927868at2759"/>
<evidence type="ECO:0000256" key="2">
    <source>
        <dbReference type="SAM" id="MobiDB-lite"/>
    </source>
</evidence>
<feature type="compositionally biased region" description="Low complexity" evidence="2">
    <location>
        <begin position="131"/>
        <end position="140"/>
    </location>
</feature>
<dbReference type="Gramene" id="NC9G0271980.1">
    <property type="protein sequence ID" value="NC9G0271980.1:cds"/>
    <property type="gene ID" value="NC9G0271980"/>
</dbReference>
<proteinExistence type="inferred from homology"/>
<name>A0A5K1GW67_9MAGN</name>
<accession>A0A5K1GW67</accession>